<gene>
    <name evidence="2" type="ORF">IEW27_01905</name>
    <name evidence="3" type="ORF">LNP80_18325</name>
</gene>
<dbReference type="Proteomes" id="UP001107960">
    <property type="component" value="Unassembled WGS sequence"/>
</dbReference>
<dbReference type="EMBL" id="JAJJML010000001">
    <property type="protein sequence ID" value="MCC9036180.1"/>
    <property type="molecule type" value="Genomic_DNA"/>
</dbReference>
<dbReference type="Proteomes" id="UP000603715">
    <property type="component" value="Unassembled WGS sequence"/>
</dbReference>
<proteinExistence type="predicted"/>
<evidence type="ECO:0008006" key="6">
    <source>
        <dbReference type="Google" id="ProtNLM"/>
    </source>
</evidence>
<dbReference type="EMBL" id="JACXXP010000001">
    <property type="protein sequence ID" value="MBD3903352.1"/>
    <property type="molecule type" value="Genomic_DNA"/>
</dbReference>
<dbReference type="RefSeq" id="WP_191177985.1">
    <property type="nucleotide sequence ID" value="NZ_JACXXP010000001.1"/>
</dbReference>
<keyword evidence="4" id="KW-1185">Reference proteome</keyword>
<organism evidence="3 5">
    <name type="scientific">Chryseobacterium muglaense</name>
    <dbReference type="NCBI Taxonomy" id="2893752"/>
    <lineage>
        <taxon>Bacteria</taxon>
        <taxon>Pseudomonadati</taxon>
        <taxon>Bacteroidota</taxon>
        <taxon>Flavobacteriia</taxon>
        <taxon>Flavobacteriales</taxon>
        <taxon>Weeksellaceae</taxon>
        <taxon>Chryseobacterium group</taxon>
        <taxon>Chryseobacterium</taxon>
    </lineage>
</organism>
<name>A0A9Q3UYZ1_9FLAO</name>
<feature type="region of interest" description="Disordered" evidence="1">
    <location>
        <begin position="140"/>
        <end position="169"/>
    </location>
</feature>
<reference evidence="2" key="3">
    <citation type="submission" date="2024-05" db="EMBL/GenBank/DDBJ databases">
        <title>Description of novel Chryseobacterium sp. strain C-2.</title>
        <authorList>
            <person name="Saticioglu I.B."/>
        </authorList>
    </citation>
    <scope>NUCLEOTIDE SEQUENCE</scope>
    <source>
        <strain evidence="2">C-2</strain>
    </source>
</reference>
<dbReference type="AlphaFoldDB" id="A0A9Q3UYZ1"/>
<reference evidence="3" key="1">
    <citation type="submission" date="2021-11" db="EMBL/GenBank/DDBJ databases">
        <title>Description of novel Chryseobacterium species.</title>
        <authorList>
            <person name="Saticioglu I.B."/>
            <person name="Ay H."/>
            <person name="Altun S."/>
            <person name="Duman M."/>
        </authorList>
    </citation>
    <scope>NUCLEOTIDE SEQUENCE</scope>
    <source>
        <strain evidence="3">C-39</strain>
    </source>
</reference>
<accession>A0A9Q3UYZ1</accession>
<reference evidence="4" key="2">
    <citation type="submission" date="2023-07" db="EMBL/GenBank/DDBJ databases">
        <title>Description of novel Chryseobacterium sp. strain C-2.</title>
        <authorList>
            <person name="Saticioglu I.B."/>
        </authorList>
    </citation>
    <scope>NUCLEOTIDE SEQUENCE [LARGE SCALE GENOMIC DNA]</scope>
    <source>
        <strain evidence="4">C-2</strain>
    </source>
</reference>
<evidence type="ECO:0000313" key="5">
    <source>
        <dbReference type="Proteomes" id="UP001107960"/>
    </source>
</evidence>
<feature type="compositionally biased region" description="Low complexity" evidence="1">
    <location>
        <begin position="143"/>
        <end position="153"/>
    </location>
</feature>
<feature type="compositionally biased region" description="Polar residues" evidence="1">
    <location>
        <begin position="227"/>
        <end position="240"/>
    </location>
</feature>
<sequence>MHYLELIQRFWDFNQKRLIGTTGISMYLYLLKIGSDNDSCDFQISDVVISIELGVTRKTVKSTKEKLGNLGLIQYQTTSGLACKYRLIGDYPSQISSPEMVSKAEIGKEESIQKTVESGVSLLTDCPVQNFSENTNDQEIESHLSQSIQSLQPQPQPQPTTQKGNDENIPSLEEFMTYAETLKIYEPELDPEIQSKYENWKKNGWKNSSDRPITNWKSSLKSTLPFMKSQTESHQLSLQSIPDIKRPKSQNGNL</sequence>
<evidence type="ECO:0000313" key="3">
    <source>
        <dbReference type="EMBL" id="MCC9036180.1"/>
    </source>
</evidence>
<evidence type="ECO:0000256" key="1">
    <source>
        <dbReference type="SAM" id="MobiDB-lite"/>
    </source>
</evidence>
<protein>
    <recommendedName>
        <fullName evidence="6">Helix-turn-helix domain-containing protein</fullName>
    </recommendedName>
</protein>
<feature type="region of interest" description="Disordered" evidence="1">
    <location>
        <begin position="227"/>
        <end position="254"/>
    </location>
</feature>
<evidence type="ECO:0000313" key="4">
    <source>
        <dbReference type="Proteomes" id="UP000603715"/>
    </source>
</evidence>
<evidence type="ECO:0000313" key="2">
    <source>
        <dbReference type="EMBL" id="MBD3903352.1"/>
    </source>
</evidence>
<comment type="caution">
    <text evidence="3">The sequence shown here is derived from an EMBL/GenBank/DDBJ whole genome shotgun (WGS) entry which is preliminary data.</text>
</comment>